<evidence type="ECO:0000259" key="5">
    <source>
        <dbReference type="SMART" id="SM00912"/>
    </source>
</evidence>
<feature type="domain" description="Filamentous haemagglutinin FhaB/tRNA nuclease CdiA-like TPS" evidence="5">
    <location>
        <begin position="39"/>
        <end position="151"/>
    </location>
</feature>
<comment type="subcellular location">
    <subcellularLocation>
        <location evidence="1">Secreted</location>
    </subcellularLocation>
</comment>
<dbReference type="STRING" id="1579316.RC74_13450"/>
<dbReference type="Gene3D" id="2.160.20.110">
    <property type="match status" value="1"/>
</dbReference>
<gene>
    <name evidence="6" type="ORF">RC74_13450</name>
</gene>
<evidence type="ECO:0000313" key="7">
    <source>
        <dbReference type="Proteomes" id="UP000070371"/>
    </source>
</evidence>
<dbReference type="Gene3D" id="2.160.20.10">
    <property type="entry name" value="Single-stranded right-handed beta-helix, Pectin lyase-like"/>
    <property type="match status" value="1"/>
</dbReference>
<evidence type="ECO:0000256" key="3">
    <source>
        <dbReference type="ARBA" id="ARBA00022729"/>
    </source>
</evidence>
<keyword evidence="3" id="KW-0732">Signal</keyword>
<evidence type="ECO:0000256" key="1">
    <source>
        <dbReference type="ARBA" id="ARBA00004613"/>
    </source>
</evidence>
<proteinExistence type="predicted"/>
<dbReference type="Proteomes" id="UP000070371">
    <property type="component" value="Chromosome"/>
</dbReference>
<sequence>MITDSALLPIPASKFAARLRGVLRTSVAVCICLPSVVFAQALPQNGTVVSGNANISTAGAGMTVRQGTNSAIVNWQSFSIGTGADVNFIQPNANSVTLNRVTGSTTSDIHGNLTANGSVYLINPNGIFIGPNGAVNAQGFVASTLDMTNEDFNSGRLRFSGDGNSASVTNQGRVTIGRGGYAALLGGHVRNDGIVTVPMGRVAFGSGERITLDFSGDQFLQVALPTGEDADVLIDNAGAVQANGGSIEMRAATARNAVRNAINLSGVAEARSVSVHNGSIVLGGGSGGGVNVSGTVNTRSASNANAGTTGGEITITGQDIVLDGAQMDASGNGGGGLVRIGGDFAGEGALPRADTLSADAETRIIADGLMNGDGGRIALWSDVNTGFAGDLSVRGGDVGGDGGFIEVSSRQTLAYSGFADRRAPNGIWGTLLLDPGDVTIDSGTGGDYGGTDGVEYSLAFGNLIIETNSRSGPPGAGTITINGDISWTTSTSLYLTADVDIVLNGAIDGQNGGLHIYAIGDVISNSATSSIDVESLYVDGGNWIEVGAALTPIDVTSFYLDSYAATFVRATGGTGIASDPYMIADIYGLQGIASGNTSAAHFALQGDIDASSTEFWRTTYGSGFSPINTVDGSLNGNGHTVSNLFILPSFDEGGPSSAAFAYGIGAEGSISNLNLTNVDVLGSTAALLAVYNDGLISNVHVEGAIQTVGSAAGGLVADNYGIIEDSSADVSILVEDTNFGNGYPRSFGGLAGESAGVIQNSTAVGSITLPMSLDNLAVGGAVGAQFGGDLIDTDVDVDISATGTLFANAYFGGVVGYVNDESGDEGFDAEPQGDAALGSPNATLTNNTSRGDLTFNIQTDHTNFDTLYVGGQVGYLSGTSTLTRGLSYGDISVTSIGTTSLNAGGAIGRADFNATIGQTRSLGGSMTVDYDGRGEIGGFVGANDGTITQSDTATALRSYGFNDTSIGGFAGANQGIIMRTAANNEIYIDFSGGNKVIGGHTGSNLGGSIDMSYTTGDLIVSGTSPGYQSYLYDVGLFAGQQYGSVSESFAARDLSLADSPMLNSGFSGDFNDLLGFVDVFFDSDLAGFTASPDGATGYTTAQLQDTEFFVSTLGGLSAGFSITDWAPGAAGFYPVLYNLVPVIYAVPDPVTVVFGQTGSATTTGTVYGGAGSYVFGPDGDTVNLDTLFTTLVFGGTSVGPQVFTLATTALTSALDVIYQVIAREGDATITAAPTPPIPEPEPEPLPDPEPTPDPDPKPEPEPILPPPPLLPEFLLPNPTDIIVGGEGPQSVLTIQSVSTQSAATALSVTQASADGLVSATSACDESGDVNQYLACVSDALNDFADELDAIATDLPPGMENVAQIVQTARAEIDGARTRATRRLASATTDAERRAIRRDALSESTAALATAASEIRKVISLVRVEDPELASIQQETIVTASAAVENVGIQLSRAVGL</sequence>
<accession>A0A126V1G5</accession>
<feature type="region of interest" description="Disordered" evidence="4">
    <location>
        <begin position="1230"/>
        <end position="1271"/>
    </location>
</feature>
<dbReference type="SMART" id="SM00912">
    <property type="entry name" value="Haemagg_act"/>
    <property type="match status" value="1"/>
</dbReference>
<feature type="compositionally biased region" description="Pro residues" evidence="4">
    <location>
        <begin position="1261"/>
        <end position="1270"/>
    </location>
</feature>
<dbReference type="InterPro" id="IPR050909">
    <property type="entry name" value="Bact_Autotransporter_VF"/>
</dbReference>
<dbReference type="NCBIfam" id="TIGR01901">
    <property type="entry name" value="adhes_NPXG"/>
    <property type="match status" value="1"/>
</dbReference>
<evidence type="ECO:0000256" key="2">
    <source>
        <dbReference type="ARBA" id="ARBA00022525"/>
    </source>
</evidence>
<dbReference type="PANTHER" id="PTHR12338:SF8">
    <property type="entry name" value="HEME_HEMOPEXIN-BINDING PROTEIN"/>
    <property type="match status" value="1"/>
</dbReference>
<name>A0A126V1G5_9RHOB</name>
<dbReference type="Pfam" id="PF05860">
    <property type="entry name" value="TPS"/>
    <property type="match status" value="1"/>
</dbReference>
<protein>
    <recommendedName>
        <fullName evidence="5">Filamentous haemagglutinin FhaB/tRNA nuclease CdiA-like TPS domain-containing protein</fullName>
    </recommendedName>
</protein>
<evidence type="ECO:0000313" key="6">
    <source>
        <dbReference type="EMBL" id="AML52144.1"/>
    </source>
</evidence>
<dbReference type="InterPro" id="IPR012334">
    <property type="entry name" value="Pectin_lyas_fold"/>
</dbReference>
<feature type="compositionally biased region" description="Acidic residues" evidence="4">
    <location>
        <begin position="1240"/>
        <end position="1252"/>
    </location>
</feature>
<dbReference type="SUPFAM" id="SSF51126">
    <property type="entry name" value="Pectin lyase-like"/>
    <property type="match status" value="1"/>
</dbReference>
<dbReference type="GO" id="GO:0005576">
    <property type="term" value="C:extracellular region"/>
    <property type="evidence" value="ECO:0007669"/>
    <property type="project" value="UniProtKB-SubCell"/>
</dbReference>
<dbReference type="InterPro" id="IPR008638">
    <property type="entry name" value="FhaB/CdiA-like_TPS"/>
</dbReference>
<evidence type="ECO:0000256" key="4">
    <source>
        <dbReference type="SAM" id="MobiDB-lite"/>
    </source>
</evidence>
<dbReference type="PANTHER" id="PTHR12338">
    <property type="entry name" value="AUTOTRANSPORTER"/>
    <property type="match status" value="1"/>
</dbReference>
<dbReference type="EMBL" id="CP014327">
    <property type="protein sequence ID" value="AML52144.1"/>
    <property type="molecule type" value="Genomic_DNA"/>
</dbReference>
<organism evidence="6 7">
    <name type="scientific">Falsihalocynthiibacter arcticus</name>
    <dbReference type="NCBI Taxonomy" id="1579316"/>
    <lineage>
        <taxon>Bacteria</taxon>
        <taxon>Pseudomonadati</taxon>
        <taxon>Pseudomonadota</taxon>
        <taxon>Alphaproteobacteria</taxon>
        <taxon>Rhodobacterales</taxon>
        <taxon>Roseobacteraceae</taxon>
        <taxon>Falsihalocynthiibacter</taxon>
    </lineage>
</organism>
<dbReference type="InterPro" id="IPR011050">
    <property type="entry name" value="Pectin_lyase_fold/virulence"/>
</dbReference>
<keyword evidence="2" id="KW-0964">Secreted</keyword>
<keyword evidence="7" id="KW-1185">Reference proteome</keyword>
<reference evidence="6 7" key="1">
    <citation type="submission" date="2016-02" db="EMBL/GenBank/DDBJ databases">
        <title>Complete genome sequence of Halocynthiibacter arcticus PAMC 20958t from arctic marine sediment.</title>
        <authorList>
            <person name="Lee Y.M."/>
            <person name="Baek K."/>
            <person name="Lee H.K."/>
            <person name="Shin S.C."/>
        </authorList>
    </citation>
    <scope>NUCLEOTIDE SEQUENCE [LARGE SCALE GENOMIC DNA]</scope>
    <source>
        <strain evidence="6">PAMC 20958</strain>
    </source>
</reference>
<dbReference type="KEGG" id="hat:RC74_13450"/>
<dbReference type="RefSeq" id="WP_052274878.1">
    <property type="nucleotide sequence ID" value="NZ_CP014327.1"/>
</dbReference>